<dbReference type="InterPro" id="IPR017850">
    <property type="entry name" value="Alkaline_phosphatase_core_sf"/>
</dbReference>
<accession>A0A7V8NW30</accession>
<evidence type="ECO:0000313" key="1">
    <source>
        <dbReference type="EMBL" id="MBA0088565.1"/>
    </source>
</evidence>
<dbReference type="Gene3D" id="3.40.720.10">
    <property type="entry name" value="Alkaline Phosphatase, subunit A"/>
    <property type="match status" value="1"/>
</dbReference>
<gene>
    <name evidence="1" type="ORF">HRJ53_26560</name>
</gene>
<evidence type="ECO:0000313" key="2">
    <source>
        <dbReference type="Proteomes" id="UP000567293"/>
    </source>
</evidence>
<dbReference type="AlphaFoldDB" id="A0A7V8NW30"/>
<comment type="caution">
    <text evidence="1">The sequence shown here is derived from an EMBL/GenBank/DDBJ whole genome shotgun (WGS) entry which is preliminary data.</text>
</comment>
<dbReference type="Proteomes" id="UP000567293">
    <property type="component" value="Unassembled WGS sequence"/>
</dbReference>
<proteinExistence type="predicted"/>
<dbReference type="EMBL" id="JACDQQ010002565">
    <property type="protein sequence ID" value="MBA0088565.1"/>
    <property type="molecule type" value="Genomic_DNA"/>
</dbReference>
<name>A0A7V8NW30_9BACT</name>
<evidence type="ECO:0008006" key="3">
    <source>
        <dbReference type="Google" id="ProtNLM"/>
    </source>
</evidence>
<sequence length="354" mass="39848">YLEPAVSSDGHRWLTNSYTTEFEDTHWPASYGGRRGDAGDNPNIFLPYPGRLGFTDANSSPAPEDYNQHGGIYLHLIRNGKSFINFGNGYEFAEVDEDGRTDPTGIRNHVNVPMEKVVRENSDHLFPEFNTAIPDAPLPEDPGRFSRFGRFKQVFESHYVDGVHNVCSLPAYVDLYYPNDHGGGPFDIHPGGPAWSYTRFVQDNDAALGMTVDLISHSPCWKDTVIFVVEDDVQNGLDHRNGERSIFLAIGPWVKHQYLGKQHYSLASIFKTVNLILGLPPLNQYDLAATDLRDMFTDSPDYTPYNFQTVVYAKGASKAWIELASHIDFRRPDADEVKLRTAIMKSEGLPRPPH</sequence>
<reference evidence="1" key="1">
    <citation type="submission" date="2020-06" db="EMBL/GenBank/DDBJ databases">
        <title>Legume-microbial interactions unlock mineral nutrients during tropical forest succession.</title>
        <authorList>
            <person name="Epihov D.Z."/>
        </authorList>
    </citation>
    <scope>NUCLEOTIDE SEQUENCE [LARGE SCALE GENOMIC DNA]</scope>
    <source>
        <strain evidence="1">Pan2503</strain>
    </source>
</reference>
<protein>
    <recommendedName>
        <fullName evidence="3">Phosphoesterase</fullName>
    </recommendedName>
</protein>
<feature type="non-terminal residue" evidence="1">
    <location>
        <position position="1"/>
    </location>
</feature>
<organism evidence="1 2">
    <name type="scientific">Candidatus Acidiferrum panamense</name>
    <dbReference type="NCBI Taxonomy" id="2741543"/>
    <lineage>
        <taxon>Bacteria</taxon>
        <taxon>Pseudomonadati</taxon>
        <taxon>Acidobacteriota</taxon>
        <taxon>Terriglobia</taxon>
        <taxon>Candidatus Acidiferrales</taxon>
        <taxon>Candidatus Acidiferrum</taxon>
    </lineage>
</organism>
<keyword evidence="2" id="KW-1185">Reference proteome</keyword>